<feature type="compositionally biased region" description="Low complexity" evidence="1">
    <location>
        <begin position="183"/>
        <end position="202"/>
    </location>
</feature>
<dbReference type="PANTHER" id="PTHR43096:SF58">
    <property type="entry name" value="CHAPERONE DNAJ-DOMAIN SUPERFAMILY PROTEIN"/>
    <property type="match status" value="1"/>
</dbReference>
<dbReference type="SUPFAM" id="SSF46565">
    <property type="entry name" value="Chaperone J-domain"/>
    <property type="match status" value="1"/>
</dbReference>
<dbReference type="GO" id="GO:0005737">
    <property type="term" value="C:cytoplasm"/>
    <property type="evidence" value="ECO:0007669"/>
    <property type="project" value="TreeGrafter"/>
</dbReference>
<evidence type="ECO:0000313" key="4">
    <source>
        <dbReference type="Proteomes" id="UP000654075"/>
    </source>
</evidence>
<gene>
    <name evidence="3" type="ORF">PGLA1383_LOCUS50570</name>
</gene>
<name>A0A813HBE4_POLGL</name>
<evidence type="ECO:0000313" key="3">
    <source>
        <dbReference type="EMBL" id="CAE8634961.1"/>
    </source>
</evidence>
<dbReference type="EMBL" id="CAJNNV010031188">
    <property type="protein sequence ID" value="CAE8634961.1"/>
    <property type="molecule type" value="Genomic_DNA"/>
</dbReference>
<dbReference type="PROSITE" id="PS50076">
    <property type="entry name" value="DNAJ_2"/>
    <property type="match status" value="1"/>
</dbReference>
<dbReference type="PRINTS" id="PR00625">
    <property type="entry name" value="JDOMAIN"/>
</dbReference>
<dbReference type="Proteomes" id="UP000654075">
    <property type="component" value="Unassembled WGS sequence"/>
</dbReference>
<reference evidence="3" key="1">
    <citation type="submission" date="2021-02" db="EMBL/GenBank/DDBJ databases">
        <authorList>
            <person name="Dougan E. K."/>
            <person name="Rhodes N."/>
            <person name="Thang M."/>
            <person name="Chan C."/>
        </authorList>
    </citation>
    <scope>NUCLEOTIDE SEQUENCE</scope>
</reference>
<dbReference type="GO" id="GO:0042026">
    <property type="term" value="P:protein refolding"/>
    <property type="evidence" value="ECO:0007669"/>
    <property type="project" value="TreeGrafter"/>
</dbReference>
<feature type="domain" description="J" evidence="2">
    <location>
        <begin position="118"/>
        <end position="187"/>
    </location>
</feature>
<protein>
    <recommendedName>
        <fullName evidence="2">J domain-containing protein</fullName>
    </recommendedName>
</protein>
<sequence>MRRRRVSRQPHLRHGGPSAFFVTASVAAVLAAAAAAVATAGHAAGMLGVCRAWKAPAFLSVFAARGGSFPRRTAGPELASSCDAGDWLVRGASSMNWFARTQQPCLSSIIRSGLGAGSPWDVLGVAPGSSQAEVKRAYRRKALKEHPDVSRLPDAKQRWQELSAAYDALSDSEKFRAWERAQQDAQRGGARQKTASSSSSSSRTGPRTREVEEENDAGGDTFGSIFSDLFGAVAEASAASEEREGARGASRVRQAGSMLLEDLLEFLEKGSTGDATQSPFGGPEPEQELREAQLELSTMQSQDEALRSAVDAWELKARLCRDSGDQAGELDGMRQVFDVRERRKTVRRRILSLTERVEYLQKVIFEVQKKKQQRKLDCSWLPSRQRVVGLEGAAAGENFAKL</sequence>
<dbReference type="GO" id="GO:0051082">
    <property type="term" value="F:unfolded protein binding"/>
    <property type="evidence" value="ECO:0007669"/>
    <property type="project" value="TreeGrafter"/>
</dbReference>
<dbReference type="Gene3D" id="1.10.287.110">
    <property type="entry name" value="DnaJ domain"/>
    <property type="match status" value="1"/>
</dbReference>
<evidence type="ECO:0000256" key="1">
    <source>
        <dbReference type="SAM" id="MobiDB-lite"/>
    </source>
</evidence>
<dbReference type="OrthoDB" id="436401at2759"/>
<accession>A0A813HBE4</accession>
<dbReference type="InterPro" id="IPR001623">
    <property type="entry name" value="DnaJ_domain"/>
</dbReference>
<comment type="caution">
    <text evidence="3">The sequence shown here is derived from an EMBL/GenBank/DDBJ whole genome shotgun (WGS) entry which is preliminary data.</text>
</comment>
<evidence type="ECO:0000259" key="2">
    <source>
        <dbReference type="PROSITE" id="PS50076"/>
    </source>
</evidence>
<feature type="region of interest" description="Disordered" evidence="1">
    <location>
        <begin position="179"/>
        <end position="222"/>
    </location>
</feature>
<dbReference type="SMART" id="SM00271">
    <property type="entry name" value="DnaJ"/>
    <property type="match status" value="1"/>
</dbReference>
<dbReference type="PANTHER" id="PTHR43096">
    <property type="entry name" value="DNAJ HOMOLOG 1, MITOCHONDRIAL-RELATED"/>
    <property type="match status" value="1"/>
</dbReference>
<dbReference type="AlphaFoldDB" id="A0A813HBE4"/>
<keyword evidence="4" id="KW-1185">Reference proteome</keyword>
<organism evidence="3 4">
    <name type="scientific">Polarella glacialis</name>
    <name type="common">Dinoflagellate</name>
    <dbReference type="NCBI Taxonomy" id="89957"/>
    <lineage>
        <taxon>Eukaryota</taxon>
        <taxon>Sar</taxon>
        <taxon>Alveolata</taxon>
        <taxon>Dinophyceae</taxon>
        <taxon>Suessiales</taxon>
        <taxon>Suessiaceae</taxon>
        <taxon>Polarella</taxon>
    </lineage>
</organism>
<proteinExistence type="predicted"/>
<dbReference type="Pfam" id="PF00226">
    <property type="entry name" value="DnaJ"/>
    <property type="match status" value="1"/>
</dbReference>
<dbReference type="InterPro" id="IPR036869">
    <property type="entry name" value="J_dom_sf"/>
</dbReference>
<dbReference type="CDD" id="cd06257">
    <property type="entry name" value="DnaJ"/>
    <property type="match status" value="1"/>
</dbReference>